<dbReference type="PANTHER" id="PTHR30353:SF0">
    <property type="entry name" value="TRANSMEMBRANE PROTEIN"/>
    <property type="match status" value="1"/>
</dbReference>
<sequence length="224" mass="24360">MSTIIAAVLQVTPVAAYLLITALVFAEDALFVGFVLPGETAAILGGVLASQHHLELWLITLLVVLAAILGDTVGYEVGRRFGPRLLNLRLLRKRRKKLDHARDFLARRGGAAVFLGRFTAFFRAVMPALAGLSHMPYRRFLLFNAAGGMIWGSAAVLIGYFAGNAYLGIAKSIGHTVTFALLGLVLVALVIWRLRKKHNARKEHVSGANIAKPYKVAFEQESSP</sequence>
<gene>
    <name evidence="9" type="ORF">ACFOW9_09800</name>
</gene>
<evidence type="ECO:0000256" key="1">
    <source>
        <dbReference type="ARBA" id="ARBA00004651"/>
    </source>
</evidence>
<comment type="subcellular location">
    <subcellularLocation>
        <location evidence="1 7">Cell membrane</location>
        <topology evidence="1 7">Multi-pass membrane protein</topology>
    </subcellularLocation>
</comment>
<accession>A0ABV8R0D3</accession>
<feature type="transmembrane region" description="Helical" evidence="7">
    <location>
        <begin position="173"/>
        <end position="192"/>
    </location>
</feature>
<feature type="domain" description="VTT" evidence="8">
    <location>
        <begin position="36"/>
        <end position="160"/>
    </location>
</feature>
<keyword evidence="10" id="KW-1185">Reference proteome</keyword>
<organism evidence="9 10">
    <name type="scientific">Arthrobacter cryoconiti</name>
    <dbReference type="NCBI Taxonomy" id="748907"/>
    <lineage>
        <taxon>Bacteria</taxon>
        <taxon>Bacillati</taxon>
        <taxon>Actinomycetota</taxon>
        <taxon>Actinomycetes</taxon>
        <taxon>Micrococcales</taxon>
        <taxon>Micrococcaceae</taxon>
        <taxon>Arthrobacter</taxon>
    </lineage>
</organism>
<feature type="transmembrane region" description="Helical" evidence="7">
    <location>
        <begin position="109"/>
        <end position="129"/>
    </location>
</feature>
<evidence type="ECO:0000256" key="4">
    <source>
        <dbReference type="ARBA" id="ARBA00022692"/>
    </source>
</evidence>
<dbReference type="InterPro" id="IPR032818">
    <property type="entry name" value="DedA-like"/>
</dbReference>
<dbReference type="RefSeq" id="WP_230068801.1">
    <property type="nucleotide sequence ID" value="NZ_BAABLL010000016.1"/>
</dbReference>
<dbReference type="PANTHER" id="PTHR30353">
    <property type="entry name" value="INNER MEMBRANE PROTEIN DEDA-RELATED"/>
    <property type="match status" value="1"/>
</dbReference>
<evidence type="ECO:0000256" key="3">
    <source>
        <dbReference type="ARBA" id="ARBA00022475"/>
    </source>
</evidence>
<feature type="transmembrane region" description="Helical" evidence="7">
    <location>
        <begin position="56"/>
        <end position="75"/>
    </location>
</feature>
<comment type="caution">
    <text evidence="9">The sequence shown here is derived from an EMBL/GenBank/DDBJ whole genome shotgun (WGS) entry which is preliminary data.</text>
</comment>
<evidence type="ECO:0000313" key="10">
    <source>
        <dbReference type="Proteomes" id="UP001595773"/>
    </source>
</evidence>
<evidence type="ECO:0000313" key="9">
    <source>
        <dbReference type="EMBL" id="MFC4265891.1"/>
    </source>
</evidence>
<comment type="similarity">
    <text evidence="2 7">Belongs to the DedA family.</text>
</comment>
<reference evidence="10" key="1">
    <citation type="journal article" date="2019" name="Int. J. Syst. Evol. Microbiol.">
        <title>The Global Catalogue of Microorganisms (GCM) 10K type strain sequencing project: providing services to taxonomists for standard genome sequencing and annotation.</title>
        <authorList>
            <consortium name="The Broad Institute Genomics Platform"/>
            <consortium name="The Broad Institute Genome Sequencing Center for Infectious Disease"/>
            <person name="Wu L."/>
            <person name="Ma J."/>
        </authorList>
    </citation>
    <scope>NUCLEOTIDE SEQUENCE [LARGE SCALE GENOMIC DNA]</scope>
    <source>
        <strain evidence="10">CGMCC 1.10698</strain>
    </source>
</reference>
<keyword evidence="6 7" id="KW-0472">Membrane</keyword>
<keyword evidence="3 7" id="KW-1003">Cell membrane</keyword>
<evidence type="ECO:0000256" key="7">
    <source>
        <dbReference type="RuleBase" id="RU367016"/>
    </source>
</evidence>
<protein>
    <submittedName>
        <fullName evidence="9">DedA family protein</fullName>
    </submittedName>
</protein>
<evidence type="ECO:0000256" key="6">
    <source>
        <dbReference type="ARBA" id="ARBA00023136"/>
    </source>
</evidence>
<dbReference type="Proteomes" id="UP001595773">
    <property type="component" value="Unassembled WGS sequence"/>
</dbReference>
<keyword evidence="4 7" id="KW-0812">Transmembrane</keyword>
<keyword evidence="5 7" id="KW-1133">Transmembrane helix</keyword>
<evidence type="ECO:0000256" key="5">
    <source>
        <dbReference type="ARBA" id="ARBA00022989"/>
    </source>
</evidence>
<dbReference type="InterPro" id="IPR032816">
    <property type="entry name" value="VTT_dom"/>
</dbReference>
<feature type="transmembrane region" description="Helical" evidence="7">
    <location>
        <begin position="31"/>
        <end position="49"/>
    </location>
</feature>
<dbReference type="Pfam" id="PF09335">
    <property type="entry name" value="VTT_dom"/>
    <property type="match status" value="1"/>
</dbReference>
<evidence type="ECO:0000259" key="8">
    <source>
        <dbReference type="Pfam" id="PF09335"/>
    </source>
</evidence>
<evidence type="ECO:0000256" key="2">
    <source>
        <dbReference type="ARBA" id="ARBA00010792"/>
    </source>
</evidence>
<name>A0ABV8R0D3_9MICC</name>
<dbReference type="EMBL" id="JBHSCQ010000013">
    <property type="protein sequence ID" value="MFC4265891.1"/>
    <property type="molecule type" value="Genomic_DNA"/>
</dbReference>
<feature type="transmembrane region" description="Helical" evidence="7">
    <location>
        <begin position="141"/>
        <end position="161"/>
    </location>
</feature>
<feature type="transmembrane region" description="Helical" evidence="7">
    <location>
        <begin position="7"/>
        <end position="25"/>
    </location>
</feature>
<proteinExistence type="inferred from homology"/>